<dbReference type="Gene3D" id="2.120.10.30">
    <property type="entry name" value="TolB, C-terminal domain"/>
    <property type="match status" value="1"/>
</dbReference>
<dbReference type="RefSeq" id="WP_320510108.1">
    <property type="nucleotide sequence ID" value="NZ_JAXCLW010000007.1"/>
</dbReference>
<dbReference type="InterPro" id="IPR050557">
    <property type="entry name" value="RTX_toxin/Mannuronan_C5-epim"/>
</dbReference>
<evidence type="ECO:0000256" key="2">
    <source>
        <dbReference type="ARBA" id="ARBA00022525"/>
    </source>
</evidence>
<dbReference type="SUPFAM" id="SSF101898">
    <property type="entry name" value="NHL repeat"/>
    <property type="match status" value="1"/>
</dbReference>
<organism evidence="3 4">
    <name type="scientific">Dongia soli</name>
    <dbReference type="NCBI Taxonomy" id="600628"/>
    <lineage>
        <taxon>Bacteria</taxon>
        <taxon>Pseudomonadati</taxon>
        <taxon>Pseudomonadota</taxon>
        <taxon>Alphaproteobacteria</taxon>
        <taxon>Rhodospirillales</taxon>
        <taxon>Dongiaceae</taxon>
        <taxon>Dongia</taxon>
    </lineage>
</organism>
<dbReference type="Gene3D" id="2.150.10.10">
    <property type="entry name" value="Serralysin-like metalloprotease, C-terminal"/>
    <property type="match status" value="2"/>
</dbReference>
<comment type="subcellular location">
    <subcellularLocation>
        <location evidence="1">Secreted</location>
    </subcellularLocation>
</comment>
<dbReference type="EMBL" id="JAXCLW010000007">
    <property type="protein sequence ID" value="MDY0885036.1"/>
    <property type="molecule type" value="Genomic_DNA"/>
</dbReference>
<accession>A0ABU5EI54</accession>
<sequence>MTTTLASLSTDSSSLSDPAFVAPQMTAALATTTTTTTTVSPPLSPVVVQMIDTTHWPNPSPDPAGIAWIPGSTPGTGKLLVSDSEIDETPFFRSDNLFVLSQTGAFDHSTSLESFTKEPTGLAYDPLNGHLFISDDVAHKVFEVDPNNPGTLISSFSTLNFGANDTEDIGFDPVTGHLLVVEGEQGSLHPRTIFETTTNGTVVSTVQLPSTLGDPEAIAYDPTRNVYYMGGETSADIFVVSRDGQLLDTINLLEGYGRPDARRTLVKALTLAPSSDPNDDPNTMSLWVADYGSDQFMDGRLFELQLSPTSTLPPLFSANNDVVDFGTVFGGTYLYGSEYNALGGNDTVSLPADAAAATASGYDTTQPFHGWDGNDAITGGSLGETIYGDAGDDKLIARGGDDTLYGGAGKDTLAGGLGNDLLNGGSGTDTADYSASSTGVIVDLSLGTATGEGNDKLVSVENVIGSAFNDQLTGDGLANSLTGGGGSDILHGNGGNDTLTGGSGLDQLFGDAGNDTLKWDSADKLDGGAGFDTVDANLSSADTIDLRGPNIATVERIQTGGGNDTVTLSLGDVLSDTADHQFVADLGSGTDTLNIDTSGGWTATASNATLGPTGTAAGISVAGMAAHSFTNGTDTVTVFSNAELTHAQIIA</sequence>
<keyword evidence="4" id="KW-1185">Reference proteome</keyword>
<dbReference type="PRINTS" id="PR00313">
    <property type="entry name" value="CABNDNGRPT"/>
</dbReference>
<dbReference type="InterPro" id="IPR011049">
    <property type="entry name" value="Serralysin-like_metalloprot_C"/>
</dbReference>
<dbReference type="PANTHER" id="PTHR38340">
    <property type="entry name" value="S-LAYER PROTEIN"/>
    <property type="match status" value="1"/>
</dbReference>
<dbReference type="PANTHER" id="PTHR38340:SF1">
    <property type="entry name" value="S-LAYER PROTEIN"/>
    <property type="match status" value="1"/>
</dbReference>
<dbReference type="PROSITE" id="PS00330">
    <property type="entry name" value="HEMOLYSIN_CALCIUM"/>
    <property type="match status" value="4"/>
</dbReference>
<evidence type="ECO:0000313" key="4">
    <source>
        <dbReference type="Proteomes" id="UP001279642"/>
    </source>
</evidence>
<dbReference type="InterPro" id="IPR011042">
    <property type="entry name" value="6-blade_b-propeller_TolB-like"/>
</dbReference>
<dbReference type="Proteomes" id="UP001279642">
    <property type="component" value="Unassembled WGS sequence"/>
</dbReference>
<gene>
    <name evidence="3" type="ORF">SMD27_19490</name>
</gene>
<comment type="caution">
    <text evidence="3">The sequence shown here is derived from an EMBL/GenBank/DDBJ whole genome shotgun (WGS) entry which is preliminary data.</text>
</comment>
<evidence type="ECO:0000256" key="1">
    <source>
        <dbReference type="ARBA" id="ARBA00004613"/>
    </source>
</evidence>
<name>A0ABU5EI54_9PROT</name>
<evidence type="ECO:0000313" key="3">
    <source>
        <dbReference type="EMBL" id="MDY0885036.1"/>
    </source>
</evidence>
<evidence type="ECO:0008006" key="5">
    <source>
        <dbReference type="Google" id="ProtNLM"/>
    </source>
</evidence>
<proteinExistence type="predicted"/>
<dbReference type="InterPro" id="IPR018511">
    <property type="entry name" value="Hemolysin-typ_Ca-bd_CS"/>
</dbReference>
<dbReference type="Pfam" id="PF00353">
    <property type="entry name" value="HemolysinCabind"/>
    <property type="match status" value="3"/>
</dbReference>
<dbReference type="InterPro" id="IPR001343">
    <property type="entry name" value="Hemolysn_Ca-bd"/>
</dbReference>
<reference evidence="3 4" key="1">
    <citation type="journal article" date="2016" name="Antonie Van Leeuwenhoek">
        <title>Dongia soli sp. nov., isolated from soil from Dokdo, Korea.</title>
        <authorList>
            <person name="Kim D.U."/>
            <person name="Lee H."/>
            <person name="Kim H."/>
            <person name="Kim S.G."/>
            <person name="Ka J.O."/>
        </authorList>
    </citation>
    <scope>NUCLEOTIDE SEQUENCE [LARGE SCALE GENOMIC DNA]</scope>
    <source>
        <strain evidence="3 4">D78</strain>
    </source>
</reference>
<protein>
    <recommendedName>
        <fullName evidence="5">Calcium-binding protein</fullName>
    </recommendedName>
</protein>
<keyword evidence="2" id="KW-0964">Secreted</keyword>
<dbReference type="SUPFAM" id="SSF51120">
    <property type="entry name" value="beta-Roll"/>
    <property type="match status" value="2"/>
</dbReference>